<evidence type="ECO:0000256" key="1">
    <source>
        <dbReference type="ARBA" id="ARBA00004141"/>
    </source>
</evidence>
<evidence type="ECO:0000256" key="6">
    <source>
        <dbReference type="ARBA" id="ARBA00023136"/>
    </source>
</evidence>
<feature type="domain" description="VWFA" evidence="11">
    <location>
        <begin position="155"/>
        <end position="334"/>
    </location>
</feature>
<gene>
    <name evidence="12" type="ORF">PMEA_00023804</name>
</gene>
<dbReference type="PROSITE" id="PS50234">
    <property type="entry name" value="VWFA"/>
    <property type="match status" value="1"/>
</dbReference>
<keyword evidence="13" id="KW-1185">Reference proteome</keyword>
<feature type="region of interest" description="Disordered" evidence="9">
    <location>
        <begin position="416"/>
        <end position="439"/>
    </location>
</feature>
<comment type="caution">
    <text evidence="12">The sequence shown here is derived from an EMBL/GenBank/DDBJ whole genome shotgun (WGS) entry which is preliminary data.</text>
</comment>
<evidence type="ECO:0000256" key="10">
    <source>
        <dbReference type="SAM" id="Phobius"/>
    </source>
</evidence>
<feature type="transmembrane region" description="Helical" evidence="10">
    <location>
        <begin position="359"/>
        <end position="379"/>
    </location>
</feature>
<dbReference type="InterPro" id="IPR043136">
    <property type="entry name" value="B30.2/SPRY_sf"/>
</dbReference>
<evidence type="ECO:0000256" key="4">
    <source>
        <dbReference type="ARBA" id="ARBA00022989"/>
    </source>
</evidence>
<protein>
    <recommendedName>
        <fullName evidence="11">VWFA domain-containing protein</fullName>
    </recommendedName>
</protein>
<keyword evidence="7" id="KW-0407">Ion channel</keyword>
<dbReference type="AlphaFoldDB" id="A0AAU9XHD0"/>
<evidence type="ECO:0000313" key="13">
    <source>
        <dbReference type="Proteomes" id="UP001159428"/>
    </source>
</evidence>
<dbReference type="InterPro" id="IPR002153">
    <property type="entry name" value="TRPC_channel"/>
</dbReference>
<keyword evidence="5" id="KW-0406">Ion transport</keyword>
<proteinExistence type="predicted"/>
<comment type="subcellular location">
    <subcellularLocation>
        <location evidence="1">Membrane</location>
        <topology evidence="1">Multi-pass membrane protein</topology>
    </subcellularLocation>
</comment>
<dbReference type="SUPFAM" id="SSF53300">
    <property type="entry name" value="vWA-like"/>
    <property type="match status" value="1"/>
</dbReference>
<dbReference type="GO" id="GO:0034703">
    <property type="term" value="C:cation channel complex"/>
    <property type="evidence" value="ECO:0007669"/>
    <property type="project" value="TreeGrafter"/>
</dbReference>
<dbReference type="Pfam" id="PF00520">
    <property type="entry name" value="Ion_trans"/>
    <property type="match status" value="1"/>
</dbReference>
<dbReference type="GO" id="GO:0005886">
    <property type="term" value="C:plasma membrane"/>
    <property type="evidence" value="ECO:0007669"/>
    <property type="project" value="TreeGrafter"/>
</dbReference>
<name>A0AAU9XHD0_9CNID</name>
<dbReference type="InterPro" id="IPR005821">
    <property type="entry name" value="Ion_trans_dom"/>
</dbReference>
<reference evidence="12 13" key="1">
    <citation type="submission" date="2022-05" db="EMBL/GenBank/DDBJ databases">
        <authorList>
            <consortium name="Genoscope - CEA"/>
            <person name="William W."/>
        </authorList>
    </citation>
    <scope>NUCLEOTIDE SEQUENCE [LARGE SCALE GENOMIC DNA]</scope>
</reference>
<evidence type="ECO:0000259" key="11">
    <source>
        <dbReference type="PROSITE" id="PS50234"/>
    </source>
</evidence>
<feature type="transmembrane region" description="Helical" evidence="10">
    <location>
        <begin position="615"/>
        <end position="640"/>
    </location>
</feature>
<accession>A0AAU9XHD0</accession>
<keyword evidence="3 10" id="KW-0812">Transmembrane</keyword>
<evidence type="ECO:0000256" key="8">
    <source>
        <dbReference type="SAM" id="Coils"/>
    </source>
</evidence>
<keyword evidence="6 10" id="KW-0472">Membrane</keyword>
<dbReference type="Proteomes" id="UP001159428">
    <property type="component" value="Unassembled WGS sequence"/>
</dbReference>
<dbReference type="PANTHER" id="PTHR10117:SF54">
    <property type="entry name" value="TRANSIENT RECEPTOR POTENTIAL-GAMMA PROTEIN"/>
    <property type="match status" value="1"/>
</dbReference>
<evidence type="ECO:0000256" key="7">
    <source>
        <dbReference type="ARBA" id="ARBA00023303"/>
    </source>
</evidence>
<sequence length="986" mass="113436">MKTSADKRRRTSMMDIKVNKALQDLAHDENSEKDDVKMLEKSIDEFISALIDPLKVDPDTKKSFQSCFDDVIDKAIDTEQKKFISHPVVYDLLNTTWYRSFFSTRKKSWRSPGRWGYFFLNLWTVFDFVLFPFLFAIFFVVHLIKRVLRRRREIEMCFVSTLDKDGPREEFDLIKKTMNYIIQEYGYQSASYCEILRKNNKLIGDMNFETSCTGEATLHNRIVELEQPSSPALLSEYLEAVYRVFRTPNVREEAKKVVVFFLNYTLDMSMEKTVELQRLVKDIKDMQVNIIPVGIGENAKLSELKWMATKDGTALHFGEYESPETLGTAVIQGIEGKDIYERYKDYFTTPYFVFCRDTLSYITLLVLLFALCLSPSTLSFSRLELVISVFFVGRIIMEIEQFIMIRHEKNGVKARKGKRNSVGSTRQACSAEDPQETNEAGNDSILLKTFTGYFSDRWNLLDFVTLVLYLITIILRIITLRISTDVSENRPLIVSEYFYGFIAMFLALRAFGQVIERLRKMGTIQIALFFIMSDVLGIFWQFVALILAFALPITKIYIAEKAYTSGRDSAEDFISRVCSEPGILCWWDIATHLTWSLLGLAEVDKLDATDFPSVFFIRLLYGLFLIMVVVLLVNMMIALLSNTYQQVQDNSLHEWSFKRAIIVRTYSKSHPIPVPFNILSVPLMLLWNIFYPCCTSSETRGLDEEGRRGTLNKLVKKLERRYIEKYGYEFPLTEERKMDHLVRQNEGGRKMTNQIVREVFQTHGNKAKKLAFGQSAWDNSQGIAVDGCLLTYLGPDFCEKCREDGKRTKIHSAKLNSPFTEETPRFEVLIQGTGEGRIIALGVLNEDFDCHKIPGCGIGTVGYHVDDGKIFEGGYPEVGREIEGAVAYRGDLIACEVDFKEVPDGKISVLFSLNGEEVGRSSVEYNSKQTLYPIVSMGSPGIKVLAKMCYRDRFNRVTTEDIQKEIKILQDNFQDLKRMLLDLRKK</sequence>
<organism evidence="12 13">
    <name type="scientific">Pocillopora meandrina</name>
    <dbReference type="NCBI Taxonomy" id="46732"/>
    <lineage>
        <taxon>Eukaryota</taxon>
        <taxon>Metazoa</taxon>
        <taxon>Cnidaria</taxon>
        <taxon>Anthozoa</taxon>
        <taxon>Hexacorallia</taxon>
        <taxon>Scleractinia</taxon>
        <taxon>Astrocoeniina</taxon>
        <taxon>Pocilloporidae</taxon>
        <taxon>Pocillopora</taxon>
    </lineage>
</organism>
<evidence type="ECO:0000256" key="3">
    <source>
        <dbReference type="ARBA" id="ARBA00022692"/>
    </source>
</evidence>
<feature type="transmembrane region" description="Helical" evidence="10">
    <location>
        <begin position="115"/>
        <end position="144"/>
    </location>
</feature>
<evidence type="ECO:0000256" key="2">
    <source>
        <dbReference type="ARBA" id="ARBA00022448"/>
    </source>
</evidence>
<feature type="transmembrane region" description="Helical" evidence="10">
    <location>
        <begin position="527"/>
        <end position="551"/>
    </location>
</feature>
<dbReference type="InterPro" id="IPR002035">
    <property type="entry name" value="VWF_A"/>
</dbReference>
<dbReference type="GO" id="GO:0015279">
    <property type="term" value="F:store-operated calcium channel activity"/>
    <property type="evidence" value="ECO:0007669"/>
    <property type="project" value="TreeGrafter"/>
</dbReference>
<keyword evidence="4 10" id="KW-1133">Transmembrane helix</keyword>
<keyword evidence="2" id="KW-0813">Transport</keyword>
<dbReference type="PRINTS" id="PR01097">
    <property type="entry name" value="TRNSRECEPTRP"/>
</dbReference>
<dbReference type="EMBL" id="CALNXJ010000044">
    <property type="protein sequence ID" value="CAH3148280.1"/>
    <property type="molecule type" value="Genomic_DNA"/>
</dbReference>
<dbReference type="Gene3D" id="2.60.120.920">
    <property type="match status" value="1"/>
</dbReference>
<dbReference type="GO" id="GO:0070679">
    <property type="term" value="F:inositol 1,4,5 trisphosphate binding"/>
    <property type="evidence" value="ECO:0007669"/>
    <property type="project" value="TreeGrafter"/>
</dbReference>
<feature type="coiled-coil region" evidence="8">
    <location>
        <begin position="959"/>
        <end position="986"/>
    </location>
</feature>
<keyword evidence="8" id="KW-0175">Coiled coil</keyword>
<dbReference type="PANTHER" id="PTHR10117">
    <property type="entry name" value="TRANSIENT RECEPTOR POTENTIAL CHANNEL"/>
    <property type="match status" value="1"/>
</dbReference>
<dbReference type="InterPro" id="IPR036465">
    <property type="entry name" value="vWFA_dom_sf"/>
</dbReference>
<evidence type="ECO:0000313" key="12">
    <source>
        <dbReference type="EMBL" id="CAH3148280.1"/>
    </source>
</evidence>
<feature type="transmembrane region" description="Helical" evidence="10">
    <location>
        <begin position="458"/>
        <end position="478"/>
    </location>
</feature>
<evidence type="ECO:0000256" key="9">
    <source>
        <dbReference type="SAM" id="MobiDB-lite"/>
    </source>
</evidence>
<dbReference type="GO" id="GO:0051480">
    <property type="term" value="P:regulation of cytosolic calcium ion concentration"/>
    <property type="evidence" value="ECO:0007669"/>
    <property type="project" value="TreeGrafter"/>
</dbReference>
<dbReference type="Gene3D" id="3.40.50.410">
    <property type="entry name" value="von Willebrand factor, type A domain"/>
    <property type="match status" value="1"/>
</dbReference>
<feature type="transmembrane region" description="Helical" evidence="10">
    <location>
        <begin position="498"/>
        <end position="515"/>
    </location>
</feature>
<evidence type="ECO:0000256" key="5">
    <source>
        <dbReference type="ARBA" id="ARBA00023065"/>
    </source>
</evidence>